<protein>
    <submittedName>
        <fullName evidence="11">Solute-binding protein Rfer_1840</fullName>
    </submittedName>
</protein>
<organism evidence="11 12">
    <name type="scientific">Geodia barretti</name>
    <name type="common">Barrett's horny sponge</name>
    <dbReference type="NCBI Taxonomy" id="519541"/>
    <lineage>
        <taxon>Eukaryota</taxon>
        <taxon>Metazoa</taxon>
        <taxon>Porifera</taxon>
        <taxon>Demospongiae</taxon>
        <taxon>Heteroscleromorpha</taxon>
        <taxon>Tetractinellida</taxon>
        <taxon>Astrophorina</taxon>
        <taxon>Geodiidae</taxon>
        <taxon>Geodia</taxon>
    </lineage>
</organism>
<comment type="subcellular location">
    <subcellularLocation>
        <location evidence="1">Cell membrane</location>
        <topology evidence="1">Multi-pass membrane protein</topology>
    </subcellularLocation>
</comment>
<reference evidence="11" key="1">
    <citation type="submission" date="2023-03" db="EMBL/GenBank/DDBJ databases">
        <authorList>
            <person name="Steffen K."/>
            <person name="Cardenas P."/>
        </authorList>
    </citation>
    <scope>NUCLEOTIDE SEQUENCE</scope>
</reference>
<evidence type="ECO:0000256" key="7">
    <source>
        <dbReference type="ARBA" id="ARBA00022989"/>
    </source>
</evidence>
<evidence type="ECO:0000259" key="10">
    <source>
        <dbReference type="Pfam" id="PF04290"/>
    </source>
</evidence>
<keyword evidence="7 9" id="KW-1133">Transmembrane helix</keyword>
<evidence type="ECO:0000256" key="5">
    <source>
        <dbReference type="ARBA" id="ARBA00022692"/>
    </source>
</evidence>
<dbReference type="InterPro" id="IPR055348">
    <property type="entry name" value="DctQ"/>
</dbReference>
<evidence type="ECO:0000256" key="1">
    <source>
        <dbReference type="ARBA" id="ARBA00004651"/>
    </source>
</evidence>
<feature type="transmembrane region" description="Helical" evidence="9">
    <location>
        <begin position="558"/>
        <end position="580"/>
    </location>
</feature>
<dbReference type="Pfam" id="PF04290">
    <property type="entry name" value="DctQ"/>
    <property type="match status" value="1"/>
</dbReference>
<feature type="domain" description="Tripartite ATP-independent periplasmic transporters DctQ component" evidence="10">
    <location>
        <begin position="499"/>
        <end position="638"/>
    </location>
</feature>
<evidence type="ECO:0000256" key="2">
    <source>
        <dbReference type="ARBA" id="ARBA00009023"/>
    </source>
</evidence>
<comment type="similarity">
    <text evidence="2">Belongs to the bacterial solute-binding protein 7 family.</text>
</comment>
<feature type="non-terminal residue" evidence="11">
    <location>
        <position position="1"/>
    </location>
</feature>
<evidence type="ECO:0000256" key="8">
    <source>
        <dbReference type="ARBA" id="ARBA00023136"/>
    </source>
</evidence>
<dbReference type="NCBIfam" id="NF037995">
    <property type="entry name" value="TRAP_S1"/>
    <property type="match status" value="1"/>
</dbReference>
<keyword evidence="8 9" id="KW-0472">Membrane</keyword>
<dbReference type="GO" id="GO:0055085">
    <property type="term" value="P:transmembrane transport"/>
    <property type="evidence" value="ECO:0007669"/>
    <property type="project" value="InterPro"/>
</dbReference>
<dbReference type="InterPro" id="IPR038404">
    <property type="entry name" value="TRAP_DctP_sf"/>
</dbReference>
<feature type="transmembrane region" description="Helical" evidence="9">
    <location>
        <begin position="520"/>
        <end position="537"/>
    </location>
</feature>
<keyword evidence="12" id="KW-1185">Reference proteome</keyword>
<dbReference type="Proteomes" id="UP001174909">
    <property type="component" value="Unassembled WGS sequence"/>
</dbReference>
<keyword evidence="4" id="KW-1003">Cell membrane</keyword>
<evidence type="ECO:0000256" key="4">
    <source>
        <dbReference type="ARBA" id="ARBA00022475"/>
    </source>
</evidence>
<dbReference type="GO" id="GO:0005886">
    <property type="term" value="C:plasma membrane"/>
    <property type="evidence" value="ECO:0007669"/>
    <property type="project" value="UniProtKB-SubCell"/>
</dbReference>
<dbReference type="Pfam" id="PF03480">
    <property type="entry name" value="DctP"/>
    <property type="match status" value="2"/>
</dbReference>
<dbReference type="EMBL" id="CASHTH010000514">
    <property type="protein sequence ID" value="CAI8003251.1"/>
    <property type="molecule type" value="Genomic_DNA"/>
</dbReference>
<keyword evidence="5 9" id="KW-0812">Transmembrane</keyword>
<feature type="transmembrane region" description="Helical" evidence="9">
    <location>
        <begin position="480"/>
        <end position="500"/>
    </location>
</feature>
<comment type="caution">
    <text evidence="11">The sequence shown here is derived from an EMBL/GenBank/DDBJ whole genome shotgun (WGS) entry which is preliminary data.</text>
</comment>
<keyword evidence="3" id="KW-0813">Transport</keyword>
<evidence type="ECO:0000256" key="3">
    <source>
        <dbReference type="ARBA" id="ARBA00022448"/>
    </source>
</evidence>
<dbReference type="InterPro" id="IPR018389">
    <property type="entry name" value="DctP_fam"/>
</dbReference>
<evidence type="ECO:0000313" key="12">
    <source>
        <dbReference type="Proteomes" id="UP001174909"/>
    </source>
</evidence>
<keyword evidence="6" id="KW-0732">Signal</keyword>
<accession>A0AA35R3W4</accession>
<evidence type="ECO:0000256" key="6">
    <source>
        <dbReference type="ARBA" id="ARBA00022729"/>
    </source>
</evidence>
<evidence type="ECO:0000313" key="11">
    <source>
        <dbReference type="EMBL" id="CAI8003251.1"/>
    </source>
</evidence>
<sequence length="676" mass="74176">FHKDKNIRQHSTILGDLLAGLGAAGQFVAFADVYTALERGVLDAGITGGTPGYGQRWYEVTDYLYGPIVGSIGVTYVTVNGDKWRQLTAENREILKEVGEEFEAENLRLLKTDWDPAGISLNVAEGMEYSDFPDDVKAQMRDTALNAIIPNWVERAGGADSEGVNIFNEKGESFEFQMTCINRTVAPCELLTGFFIPEVAERTNGQVQMEVSSYPELGIAGPDTLRLVGDNTLELSIIYSGYVGGDLPILDIGNLWGLSPSEEAHLALADAIDEDLVAVLQETTGGQPILRQYYPNQFLFSRDTLRTVADFEGKKIRQHSTVLGDLLAGLGAEGQFVAFADVYTSLERGVMDAGVTAGEAGHSQRWYEVTDYLTGPIVGSVAVAYLVMSGDRWDTLPPDIQQIMLEVGKEYDDLARKTLIEEWNPFSSAYAGDCPRRHLPNWVERTGGPDSDAVKLYNESNPRAGSVDPVNLQIDGALDWVYRIFGYICGSLLLLLGIYITYQVIVRKIGGPVLGNQELIGGYVLAFAGTWAFSYSLRTGSHVRIDVLLPLFSRIHPYMRSAADWLALGSVGFFGLITAIKSWEEVAESKCIRTNSEGLCEPALANTYLIGDFLPELWMFQMIVAVGFTMLTFTSFQWMLSMILRGLLEIWHKNSGGNVADLAADADVMQEAASGV</sequence>
<dbReference type="AlphaFoldDB" id="A0AA35R3W4"/>
<dbReference type="Gene3D" id="3.40.190.170">
    <property type="entry name" value="Bacterial extracellular solute-binding protein, family 7"/>
    <property type="match status" value="2"/>
</dbReference>
<name>A0AA35R3W4_GEOBA</name>
<proteinExistence type="inferred from homology"/>
<dbReference type="PANTHER" id="PTHR33376:SF7">
    <property type="entry name" value="C4-DICARBOXYLATE-BINDING PROTEIN DCTB"/>
    <property type="match status" value="1"/>
</dbReference>
<feature type="transmembrane region" description="Helical" evidence="9">
    <location>
        <begin position="618"/>
        <end position="640"/>
    </location>
</feature>
<dbReference type="PANTHER" id="PTHR33376">
    <property type="match status" value="1"/>
</dbReference>
<gene>
    <name evidence="11" type="ORF">GBAR_LOCUS3593</name>
</gene>
<evidence type="ECO:0000256" key="9">
    <source>
        <dbReference type="SAM" id="Phobius"/>
    </source>
</evidence>